<evidence type="ECO:0000313" key="3">
    <source>
        <dbReference type="EMBL" id="KAF3452699.1"/>
    </source>
</evidence>
<dbReference type="PANTHER" id="PTHR23216:SF1">
    <property type="entry name" value="NUCLEOLAR AND COILED-BODY PHOSPHOPROTEIN 1"/>
    <property type="match status" value="1"/>
</dbReference>
<dbReference type="SMART" id="SM00667">
    <property type="entry name" value="LisH"/>
    <property type="match status" value="1"/>
</dbReference>
<feature type="compositionally biased region" description="Polar residues" evidence="1">
    <location>
        <begin position="312"/>
        <end position="323"/>
    </location>
</feature>
<feature type="compositionally biased region" description="Basic and acidic residues" evidence="1">
    <location>
        <begin position="272"/>
        <end position="305"/>
    </location>
</feature>
<comment type="caution">
    <text evidence="3">The sequence shown here is derived from an EMBL/GenBank/DDBJ whole genome shotgun (WGS) entry which is preliminary data.</text>
</comment>
<feature type="domain" description="Srp40 C-terminal" evidence="2">
    <location>
        <begin position="472"/>
        <end position="544"/>
    </location>
</feature>
<dbReference type="PANTHER" id="PTHR23216">
    <property type="entry name" value="NUCLEOLAR AND COILED-BODY PHOSPHOPROTEIN 1"/>
    <property type="match status" value="1"/>
</dbReference>
<dbReference type="GO" id="GO:0005730">
    <property type="term" value="C:nucleolus"/>
    <property type="evidence" value="ECO:0007669"/>
    <property type="project" value="InterPro"/>
</dbReference>
<dbReference type="Proteomes" id="UP000796880">
    <property type="component" value="Unassembled WGS sequence"/>
</dbReference>
<sequence length="550" mass="61045">MTATLTVSPAVLALKPRQVLLSKLDMNQSTANGSADKAPILNPDQKAILLKSVACFLERNGFSKTLKKFRSEAEIEKDDLKGCLLDLEELYCKYAEMCRHAAARTNLSDQKEQAMRTDGVSRGDGEGDLVVASKAVSKKKTKKNESNSHELVNQVGFDNKSSGSKNSEEVIANHGCQELNVKSKENKKNKRKSDSCSQGAEQECRKELKLADSLLEEPDKYGKDSKKKKSKLVSKPLANTTEHLLVESLPTATEEKKKDVAPSEGKIVSDSGTEKKNKDERKKKSKSADDAHVSDYNKHGLEDKQGAVTATGKENSVQLNDNDTPIEEKSVKSKSKKKKKDDLASECLYSVNSMEPDAGCTDAADSQKDDKESKGSKKRKRLVSEENDPLPADRKAVEESKRRKIEGLKESKGSEQQGNVNDEDASKENKEEHTQVDQPNENIDKSVEKPCIPKSMKKQENGSVEPKTVKAFQRVKVDEVVFTDERLKDNSYWAKDGADTGYGAKAQDVLGQVRGRDFRHEKTKKKRGSYRGGQIDLHSHSVKFNYSDDE</sequence>
<dbReference type="InterPro" id="IPR006594">
    <property type="entry name" value="LisH"/>
</dbReference>
<protein>
    <recommendedName>
        <fullName evidence="2">Srp40 C-terminal domain-containing protein</fullName>
    </recommendedName>
</protein>
<proteinExistence type="predicted"/>
<feature type="compositionally biased region" description="Basic and acidic residues" evidence="1">
    <location>
        <begin position="391"/>
        <end position="413"/>
    </location>
</feature>
<dbReference type="AlphaFoldDB" id="A0A8K0HJ94"/>
<dbReference type="Pfam" id="PF05022">
    <property type="entry name" value="SRP40_C"/>
    <property type="match status" value="1"/>
</dbReference>
<feature type="compositionally biased region" description="Basic and acidic residues" evidence="1">
    <location>
        <begin position="109"/>
        <end position="125"/>
    </location>
</feature>
<accession>A0A8K0HJ94</accession>
<organism evidence="3 4">
    <name type="scientific">Rhamnella rubrinervis</name>
    <dbReference type="NCBI Taxonomy" id="2594499"/>
    <lineage>
        <taxon>Eukaryota</taxon>
        <taxon>Viridiplantae</taxon>
        <taxon>Streptophyta</taxon>
        <taxon>Embryophyta</taxon>
        <taxon>Tracheophyta</taxon>
        <taxon>Spermatophyta</taxon>
        <taxon>Magnoliopsida</taxon>
        <taxon>eudicotyledons</taxon>
        <taxon>Gunneridae</taxon>
        <taxon>Pentapetalae</taxon>
        <taxon>rosids</taxon>
        <taxon>fabids</taxon>
        <taxon>Rosales</taxon>
        <taxon>Rhamnaceae</taxon>
        <taxon>rhamnoid group</taxon>
        <taxon>Rhamneae</taxon>
        <taxon>Rhamnella</taxon>
    </lineage>
</organism>
<name>A0A8K0HJ94_9ROSA</name>
<keyword evidence="4" id="KW-1185">Reference proteome</keyword>
<feature type="compositionally biased region" description="Basic and acidic residues" evidence="1">
    <location>
        <begin position="424"/>
        <end position="435"/>
    </location>
</feature>
<dbReference type="InterPro" id="IPR007718">
    <property type="entry name" value="Srp40_C"/>
</dbReference>
<evidence type="ECO:0000256" key="1">
    <source>
        <dbReference type="SAM" id="MobiDB-lite"/>
    </source>
</evidence>
<evidence type="ECO:0000259" key="2">
    <source>
        <dbReference type="Pfam" id="PF05022"/>
    </source>
</evidence>
<dbReference type="OrthoDB" id="5599646at2759"/>
<evidence type="ECO:0000313" key="4">
    <source>
        <dbReference type="Proteomes" id="UP000796880"/>
    </source>
</evidence>
<reference evidence="3" key="1">
    <citation type="submission" date="2020-03" db="EMBL/GenBank/DDBJ databases">
        <title>A high-quality chromosome-level genome assembly of a woody plant with both climbing and erect habits, Rhamnella rubrinervis.</title>
        <authorList>
            <person name="Lu Z."/>
            <person name="Yang Y."/>
            <person name="Zhu X."/>
            <person name="Sun Y."/>
        </authorList>
    </citation>
    <scope>NUCLEOTIDE SEQUENCE</scope>
    <source>
        <strain evidence="3">BYM</strain>
        <tissue evidence="3">Leaf</tissue>
    </source>
</reference>
<dbReference type="EMBL" id="VOIH02000002">
    <property type="protein sequence ID" value="KAF3452699.1"/>
    <property type="molecule type" value="Genomic_DNA"/>
</dbReference>
<dbReference type="InterPro" id="IPR039191">
    <property type="entry name" value="Nopp140-like"/>
</dbReference>
<gene>
    <name evidence="3" type="ORF">FNV43_RR03132</name>
</gene>
<feature type="compositionally biased region" description="Basic and acidic residues" evidence="1">
    <location>
        <begin position="365"/>
        <end position="375"/>
    </location>
</feature>
<dbReference type="PROSITE" id="PS50896">
    <property type="entry name" value="LISH"/>
    <property type="match status" value="1"/>
</dbReference>
<feature type="region of interest" description="Disordered" evidence="1">
    <location>
        <begin position="106"/>
        <end position="467"/>
    </location>
</feature>